<protein>
    <submittedName>
        <fullName evidence="1">Uncharacterized protein</fullName>
    </submittedName>
</protein>
<comment type="caution">
    <text evidence="1">The sequence shown here is derived from an EMBL/GenBank/DDBJ whole genome shotgun (WGS) entry which is preliminary data.</text>
</comment>
<feature type="non-terminal residue" evidence="1">
    <location>
        <position position="1"/>
    </location>
</feature>
<accession>X0XR90</accession>
<dbReference type="EMBL" id="BARS01047236">
    <property type="protein sequence ID" value="GAG37847.1"/>
    <property type="molecule type" value="Genomic_DNA"/>
</dbReference>
<sequence>LWVWYPFPPYGEVNLGGVFGGNDFKGDLNEGDFGDIPGLGRALKFTFTLYDSKGILPKGRVFTHIVYLDN</sequence>
<dbReference type="AlphaFoldDB" id="X0XR90"/>
<name>X0XR90_9ZZZZ</name>
<reference evidence="1" key="1">
    <citation type="journal article" date="2014" name="Front. Microbiol.">
        <title>High frequency of phylogenetically diverse reductive dehalogenase-homologous genes in deep subseafloor sedimentary metagenomes.</title>
        <authorList>
            <person name="Kawai M."/>
            <person name="Futagami T."/>
            <person name="Toyoda A."/>
            <person name="Takaki Y."/>
            <person name="Nishi S."/>
            <person name="Hori S."/>
            <person name="Arai W."/>
            <person name="Tsubouchi T."/>
            <person name="Morono Y."/>
            <person name="Uchiyama I."/>
            <person name="Ito T."/>
            <person name="Fujiyama A."/>
            <person name="Inagaki F."/>
            <person name="Takami H."/>
        </authorList>
    </citation>
    <scope>NUCLEOTIDE SEQUENCE</scope>
    <source>
        <strain evidence="1">Expedition CK06-06</strain>
    </source>
</reference>
<evidence type="ECO:0000313" key="1">
    <source>
        <dbReference type="EMBL" id="GAG37847.1"/>
    </source>
</evidence>
<proteinExistence type="predicted"/>
<gene>
    <name evidence="1" type="ORF">S01H1_70981</name>
</gene>
<organism evidence="1">
    <name type="scientific">marine sediment metagenome</name>
    <dbReference type="NCBI Taxonomy" id="412755"/>
    <lineage>
        <taxon>unclassified sequences</taxon>
        <taxon>metagenomes</taxon>
        <taxon>ecological metagenomes</taxon>
    </lineage>
</organism>